<protein>
    <submittedName>
        <fullName evidence="1">Thylakoid-associated protein</fullName>
    </submittedName>
</protein>
<dbReference type="Proteomes" id="UP000658720">
    <property type="component" value="Unassembled WGS sequence"/>
</dbReference>
<reference evidence="1 2" key="1">
    <citation type="submission" date="2020-10" db="EMBL/GenBank/DDBJ databases">
        <authorList>
            <person name="Castelo-Branco R."/>
            <person name="Eusebio N."/>
            <person name="Adriana R."/>
            <person name="Vieira A."/>
            <person name="Brugerolle De Fraissinette N."/>
            <person name="Rezende De Castro R."/>
            <person name="Schneider M.P."/>
            <person name="Vasconcelos V."/>
            <person name="Leao P.N."/>
        </authorList>
    </citation>
    <scope>NUCLEOTIDE SEQUENCE [LARGE SCALE GENOMIC DNA]</scope>
    <source>
        <strain evidence="1 2">LEGE 00031</strain>
    </source>
</reference>
<dbReference type="EMBL" id="JADEVV010000022">
    <property type="protein sequence ID" value="MBE9254046.1"/>
    <property type="molecule type" value="Genomic_DNA"/>
</dbReference>
<proteinExistence type="predicted"/>
<evidence type="ECO:0000313" key="2">
    <source>
        <dbReference type="Proteomes" id="UP000658720"/>
    </source>
</evidence>
<comment type="caution">
    <text evidence="1">The sequence shown here is derived from an EMBL/GenBank/DDBJ whole genome shotgun (WGS) entry which is preliminary data.</text>
</comment>
<sequence length="128" mass="14402">MTTNNSTLLDTIQQGFRITVGATATLVETLQDPQKRQGTFQDLQQEWDQRASQWAQKGTTTETEARQYVDQLLDQWRRSMPGPLAKTTDTASNNIIDFATAKMELDRLTEEIATLKGELAQDRPGQEG</sequence>
<dbReference type="RefSeq" id="WP_194019732.1">
    <property type="nucleotide sequence ID" value="NZ_JADEVV010000022.1"/>
</dbReference>
<accession>A0ABR9VUY3</accession>
<gene>
    <name evidence="1" type="ORF">IQ217_09370</name>
</gene>
<name>A0ABR9VUY3_9SYNC</name>
<evidence type="ECO:0000313" key="1">
    <source>
        <dbReference type="EMBL" id="MBE9254046.1"/>
    </source>
</evidence>
<keyword evidence="2" id="KW-1185">Reference proteome</keyword>
<organism evidence="1 2">
    <name type="scientific">Synechocystis salina LEGE 00031</name>
    <dbReference type="NCBI Taxonomy" id="1828736"/>
    <lineage>
        <taxon>Bacteria</taxon>
        <taxon>Bacillati</taxon>
        <taxon>Cyanobacteriota</taxon>
        <taxon>Cyanophyceae</taxon>
        <taxon>Synechococcales</taxon>
        <taxon>Merismopediaceae</taxon>
        <taxon>Synechocystis</taxon>
    </lineage>
</organism>